<proteinExistence type="inferred from homology"/>
<name>A0A1Y1WYL7_9FUNG</name>
<evidence type="ECO:0008006" key="4">
    <source>
        <dbReference type="Google" id="ProtNLM"/>
    </source>
</evidence>
<dbReference type="GO" id="GO:0007039">
    <property type="term" value="P:protein catabolic process in the vacuole"/>
    <property type="evidence" value="ECO:0007669"/>
    <property type="project" value="TreeGrafter"/>
</dbReference>
<dbReference type="AlphaFoldDB" id="A0A1Y1WYL7"/>
<dbReference type="Pfam" id="PF09783">
    <property type="entry name" value="Vac_ImportDeg"/>
    <property type="match status" value="1"/>
</dbReference>
<keyword evidence="3" id="KW-1185">Reference proteome</keyword>
<dbReference type="GO" id="GO:0043161">
    <property type="term" value="P:proteasome-mediated ubiquitin-dependent protein catabolic process"/>
    <property type="evidence" value="ECO:0007669"/>
    <property type="project" value="TreeGrafter"/>
</dbReference>
<evidence type="ECO:0000313" key="2">
    <source>
        <dbReference type="EMBL" id="ORX78593.1"/>
    </source>
</evidence>
<dbReference type="Proteomes" id="UP000193498">
    <property type="component" value="Unassembled WGS sequence"/>
</dbReference>
<dbReference type="InterPro" id="IPR018618">
    <property type="entry name" value="GID4/10-like"/>
</dbReference>
<evidence type="ECO:0000313" key="3">
    <source>
        <dbReference type="Proteomes" id="UP000193498"/>
    </source>
</evidence>
<accession>A0A1Y1WYL7</accession>
<comment type="similarity">
    <text evidence="1">Belongs to the GID4/VID24 family.</text>
</comment>
<dbReference type="PANTHER" id="PTHR14534">
    <property type="entry name" value="VACUOLAR IMPORT AND DEGRADATION PROTEIN 24"/>
    <property type="match status" value="1"/>
</dbReference>
<protein>
    <recommendedName>
        <fullName evidence="4">Vacuolar import and degradation protein</fullName>
    </recommendedName>
</protein>
<dbReference type="GO" id="GO:0005773">
    <property type="term" value="C:vacuole"/>
    <property type="evidence" value="ECO:0007669"/>
    <property type="project" value="GOC"/>
</dbReference>
<organism evidence="2 3">
    <name type="scientific">Basidiobolus meristosporus CBS 931.73</name>
    <dbReference type="NCBI Taxonomy" id="1314790"/>
    <lineage>
        <taxon>Eukaryota</taxon>
        <taxon>Fungi</taxon>
        <taxon>Fungi incertae sedis</taxon>
        <taxon>Zoopagomycota</taxon>
        <taxon>Entomophthoromycotina</taxon>
        <taxon>Basidiobolomycetes</taxon>
        <taxon>Basidiobolales</taxon>
        <taxon>Basidiobolaceae</taxon>
        <taxon>Basidiobolus</taxon>
    </lineage>
</organism>
<dbReference type="OrthoDB" id="62at2759"/>
<dbReference type="GO" id="GO:0045721">
    <property type="term" value="P:negative regulation of gluconeogenesis"/>
    <property type="evidence" value="ECO:0007669"/>
    <property type="project" value="TreeGrafter"/>
</dbReference>
<dbReference type="STRING" id="1314790.A0A1Y1WYL7"/>
<dbReference type="GO" id="GO:0006623">
    <property type="term" value="P:protein targeting to vacuole"/>
    <property type="evidence" value="ECO:0007669"/>
    <property type="project" value="TreeGrafter"/>
</dbReference>
<comment type="caution">
    <text evidence="2">The sequence shown here is derived from an EMBL/GenBank/DDBJ whole genome shotgun (WGS) entry which is preliminary data.</text>
</comment>
<reference evidence="2 3" key="1">
    <citation type="submission" date="2016-07" db="EMBL/GenBank/DDBJ databases">
        <title>Pervasive Adenine N6-methylation of Active Genes in Fungi.</title>
        <authorList>
            <consortium name="DOE Joint Genome Institute"/>
            <person name="Mondo S.J."/>
            <person name="Dannebaum R.O."/>
            <person name="Kuo R.C."/>
            <person name="Labutti K."/>
            <person name="Haridas S."/>
            <person name="Kuo A."/>
            <person name="Salamov A."/>
            <person name="Ahrendt S.R."/>
            <person name="Lipzen A."/>
            <person name="Sullivan W."/>
            <person name="Andreopoulos W.B."/>
            <person name="Clum A."/>
            <person name="Lindquist E."/>
            <person name="Daum C."/>
            <person name="Ramamoorthy G.K."/>
            <person name="Gryganskyi A."/>
            <person name="Culley D."/>
            <person name="Magnuson J.K."/>
            <person name="James T.Y."/>
            <person name="O'Malley M.A."/>
            <person name="Stajich J.E."/>
            <person name="Spatafora J.W."/>
            <person name="Visel A."/>
            <person name="Grigoriev I.V."/>
        </authorList>
    </citation>
    <scope>NUCLEOTIDE SEQUENCE [LARGE SCALE GENOMIC DNA]</scope>
    <source>
        <strain evidence="2 3">CBS 931.73</strain>
    </source>
</reference>
<dbReference type="InParanoid" id="A0A1Y1WYL7"/>
<dbReference type="PANTHER" id="PTHR14534:SF3">
    <property type="entry name" value="GID COMPLEX SUBUNIT 4 HOMOLOG"/>
    <property type="match status" value="1"/>
</dbReference>
<sequence length="311" mass="35693">MHSDDLSTEGSELHRTSSFPPIAIRRYHLSGDISDEDLEAELIDLDDHSDDENELDDELQMELDELSEDSCLDDSDGSESDHSDLEEYIRLSHYWKEPSIHLSSYGRSLVELTLQENSYLRPGRVFLGTQNLINHRSQSSSKEEWEVKVTIHAVDHKSGTVVGLMEALNVPATTATVLTYWDGEIIDFVNHGLWTEKWQATRDIDLQHWRMFKAFKGVDSADISHGADSVKNLEDIHRDYIFMRWKERFFVNVSAQDSGLTIAGFYYVCLRRCDGLIEGFYFDPSSTPYQRLLLKPKFDGRGVSFSSYTFA</sequence>
<dbReference type="EMBL" id="MCFE01000818">
    <property type="protein sequence ID" value="ORX78593.1"/>
    <property type="molecule type" value="Genomic_DNA"/>
</dbReference>
<evidence type="ECO:0000256" key="1">
    <source>
        <dbReference type="ARBA" id="ARBA00061469"/>
    </source>
</evidence>
<gene>
    <name evidence="2" type="ORF">K493DRAFT_362894</name>
</gene>
<dbReference type="GO" id="GO:0034657">
    <property type="term" value="C:GID complex"/>
    <property type="evidence" value="ECO:0007669"/>
    <property type="project" value="TreeGrafter"/>
</dbReference>